<comment type="caution">
    <text evidence="3">The sequence shown here is derived from an EMBL/GenBank/DDBJ whole genome shotgun (WGS) entry which is preliminary data.</text>
</comment>
<protein>
    <recommendedName>
        <fullName evidence="1">Dienelactone hydrolase domain-containing protein</fullName>
    </recommendedName>
</protein>
<dbReference type="PANTHER" id="PTHR46623">
    <property type="entry name" value="CARBOXYMETHYLENEBUTENOLIDASE-RELATED"/>
    <property type="match status" value="1"/>
</dbReference>
<dbReference type="Pfam" id="PF01738">
    <property type="entry name" value="DLH"/>
    <property type="match status" value="1"/>
</dbReference>
<name>A0A917NB56_9PSEU</name>
<keyword evidence="5" id="KW-1185">Reference proteome</keyword>
<reference evidence="2" key="5">
    <citation type="submission" date="2023-12" db="EMBL/GenBank/DDBJ databases">
        <authorList>
            <person name="Sun Q."/>
            <person name="Inoue M."/>
        </authorList>
    </citation>
    <scope>NUCLEOTIDE SEQUENCE</scope>
    <source>
        <strain evidence="2">JCM 10664</strain>
    </source>
</reference>
<reference evidence="3" key="4">
    <citation type="submission" date="2020-09" db="EMBL/GenBank/DDBJ databases">
        <authorList>
            <person name="Sun Q."/>
            <person name="Zhou Y."/>
        </authorList>
    </citation>
    <scope>NUCLEOTIDE SEQUENCE</scope>
    <source>
        <strain evidence="3">CGMCC 4.7206</strain>
    </source>
</reference>
<dbReference type="SUPFAM" id="SSF53474">
    <property type="entry name" value="alpha/beta-Hydrolases"/>
    <property type="match status" value="1"/>
</dbReference>
<dbReference type="PANTHER" id="PTHR46623:SF6">
    <property type="entry name" value="ALPHA_BETA-HYDROLASES SUPERFAMILY PROTEIN"/>
    <property type="match status" value="1"/>
</dbReference>
<dbReference type="InterPro" id="IPR051049">
    <property type="entry name" value="Dienelactone_hydrolase-like"/>
</dbReference>
<reference evidence="5" key="3">
    <citation type="journal article" date="2019" name="Int. J. Syst. Evol. Microbiol.">
        <title>The Global Catalogue of Microorganisms (GCM) 10K type strain sequencing project: providing services to taxonomists for standard genome sequencing and annotation.</title>
        <authorList>
            <consortium name="The Broad Institute Genomics Platform"/>
            <consortium name="The Broad Institute Genome Sequencing Center for Infectious Disease"/>
            <person name="Wu L."/>
            <person name="Ma J."/>
        </authorList>
    </citation>
    <scope>NUCLEOTIDE SEQUENCE [LARGE SCALE GENOMIC DNA]</scope>
    <source>
        <strain evidence="5">JCM 10664</strain>
    </source>
</reference>
<evidence type="ECO:0000313" key="5">
    <source>
        <dbReference type="Proteomes" id="UP001500220"/>
    </source>
</evidence>
<dbReference type="Proteomes" id="UP001500220">
    <property type="component" value="Unassembled WGS sequence"/>
</dbReference>
<proteinExistence type="predicted"/>
<gene>
    <name evidence="2" type="ORF">GCM10009545_20260</name>
    <name evidence="3" type="ORF">GCM10011581_22510</name>
</gene>
<accession>A0A917NB56</accession>
<dbReference type="AlphaFoldDB" id="A0A917NB56"/>
<evidence type="ECO:0000259" key="1">
    <source>
        <dbReference type="Pfam" id="PF01738"/>
    </source>
</evidence>
<reference evidence="3 4" key="2">
    <citation type="journal article" date="2014" name="Int. J. Syst. Evol. Microbiol.">
        <title>Complete genome sequence of Corynebacterium casei LMG S-19264T (=DSM 44701T), isolated from a smear-ripened cheese.</title>
        <authorList>
            <consortium name="US DOE Joint Genome Institute (JGI-PGF)"/>
            <person name="Walter F."/>
            <person name="Albersmeier A."/>
            <person name="Kalinowski J."/>
            <person name="Ruckert C."/>
        </authorList>
    </citation>
    <scope>NUCLEOTIDE SEQUENCE [LARGE SCALE GENOMIC DNA]</scope>
    <source>
        <strain evidence="3 4">CGMCC 4.7206</strain>
    </source>
</reference>
<dbReference type="EMBL" id="BMMT01000006">
    <property type="protein sequence ID" value="GGI84860.1"/>
    <property type="molecule type" value="Genomic_DNA"/>
</dbReference>
<sequence length="263" mass="27652">MCYDATALPPIEDTPLTRATTAQLVLTSADGTGFAVHSAVPGRSRGVGVVVLPDNRGLSDFYAQLVQRLAEQGFAAVALDYYGRTAGISHAQRPHFADMAVLLPHLMKLTRETLHADITAGIEHLRSGGCTSVVSLGFCFGGRLAFQTAMPKFGLAAAIGFYGVTDPIGDAPGPTQLAAELQAPILGLFGGADEHIPASMVAAFEAALTAHGVPHEIVTYPGAPHGFFDTHQHEHAEAAADAWRRVLAVLRDVAGNSRPYFAT</sequence>
<dbReference type="EMBL" id="BAAAHC010000008">
    <property type="protein sequence ID" value="GAA0518139.1"/>
    <property type="molecule type" value="Genomic_DNA"/>
</dbReference>
<evidence type="ECO:0000313" key="2">
    <source>
        <dbReference type="EMBL" id="GAA0518139.1"/>
    </source>
</evidence>
<organism evidence="3 4">
    <name type="scientific">Saccharopolyspora thermophila</name>
    <dbReference type="NCBI Taxonomy" id="89367"/>
    <lineage>
        <taxon>Bacteria</taxon>
        <taxon>Bacillati</taxon>
        <taxon>Actinomycetota</taxon>
        <taxon>Actinomycetes</taxon>
        <taxon>Pseudonocardiales</taxon>
        <taxon>Pseudonocardiaceae</taxon>
        <taxon>Saccharopolyspora</taxon>
    </lineage>
</organism>
<dbReference type="Gene3D" id="3.40.50.1820">
    <property type="entry name" value="alpha/beta hydrolase"/>
    <property type="match status" value="1"/>
</dbReference>
<reference evidence="2" key="1">
    <citation type="journal article" date="2014" name="Int. J. Syst. Evol. Microbiol.">
        <title>Complete genome of a new Firmicutes species belonging to the dominant human colonic microbiota ('Ruminococcus bicirculans') reveals two chromosomes and a selective capacity to utilize plant glucans.</title>
        <authorList>
            <consortium name="NISC Comparative Sequencing Program"/>
            <person name="Wegmann U."/>
            <person name="Louis P."/>
            <person name="Goesmann A."/>
            <person name="Henrissat B."/>
            <person name="Duncan S.H."/>
            <person name="Flint H.J."/>
        </authorList>
    </citation>
    <scope>NUCLEOTIDE SEQUENCE</scope>
    <source>
        <strain evidence="2">JCM 10664</strain>
    </source>
</reference>
<dbReference type="InterPro" id="IPR002925">
    <property type="entry name" value="Dienelactn_hydro"/>
</dbReference>
<evidence type="ECO:0000313" key="3">
    <source>
        <dbReference type="EMBL" id="GGI84860.1"/>
    </source>
</evidence>
<evidence type="ECO:0000313" key="4">
    <source>
        <dbReference type="Proteomes" id="UP000597989"/>
    </source>
</evidence>
<dbReference type="Proteomes" id="UP000597989">
    <property type="component" value="Unassembled WGS sequence"/>
</dbReference>
<feature type="domain" description="Dienelactone hydrolase" evidence="1">
    <location>
        <begin position="38"/>
        <end position="252"/>
    </location>
</feature>
<dbReference type="GO" id="GO:0016787">
    <property type="term" value="F:hydrolase activity"/>
    <property type="evidence" value="ECO:0007669"/>
    <property type="project" value="InterPro"/>
</dbReference>
<dbReference type="InterPro" id="IPR029058">
    <property type="entry name" value="AB_hydrolase_fold"/>
</dbReference>